<dbReference type="InterPro" id="IPR000182">
    <property type="entry name" value="GNAT_dom"/>
</dbReference>
<evidence type="ECO:0000313" key="2">
    <source>
        <dbReference type="EMBL" id="MBS8122443.1"/>
    </source>
</evidence>
<sequence length="107" mass="12435">MEFVEQDYYGDKILVSKGSELLDAEISDNIFALFSIENNGVWLKKLWVGKEYRCNGYAKSMIKNILSKYYNIEGQIEPIDDVSLDQLYQIYERLGAEFEGNIFAIRC</sequence>
<reference evidence="2 3" key="1">
    <citation type="journal article" date="2021" name="Nat. Commun.">
        <title>Reductive evolution and unique predatory mode in the CPR bacterium Vampirococcus lugosii.</title>
        <authorList>
            <person name="Moreira D."/>
            <person name="Zivanovic Y."/>
            <person name="Lopez-Archilla A.I."/>
            <person name="Iniesto M."/>
            <person name="Lopez-Garcia P."/>
        </authorList>
    </citation>
    <scope>NUCLEOTIDE SEQUENCE [LARGE SCALE GENOMIC DNA]</scope>
    <source>
        <strain evidence="2">Chiprana</strain>
    </source>
</reference>
<organism evidence="2 3">
    <name type="scientific">Candidatus Vampirococcus lugosii</name>
    <dbReference type="NCBI Taxonomy" id="2789015"/>
    <lineage>
        <taxon>Bacteria</taxon>
        <taxon>Candidatus Absconditibacteriota</taxon>
        <taxon>Vampirococcus</taxon>
    </lineage>
</organism>
<dbReference type="EMBL" id="JAEDAM010000097">
    <property type="protein sequence ID" value="MBS8122443.1"/>
    <property type="molecule type" value="Genomic_DNA"/>
</dbReference>
<feature type="domain" description="N-acetyltransferase" evidence="1">
    <location>
        <begin position="3"/>
        <end position="95"/>
    </location>
</feature>
<dbReference type="RefSeq" id="WP_213349873.1">
    <property type="nucleotide sequence ID" value="NZ_JAEDAM010000097.1"/>
</dbReference>
<accession>A0ABS5QMM5</accession>
<dbReference type="InterPro" id="IPR016181">
    <property type="entry name" value="Acyl_CoA_acyltransferase"/>
</dbReference>
<evidence type="ECO:0000313" key="3">
    <source>
        <dbReference type="Proteomes" id="UP000680365"/>
    </source>
</evidence>
<comment type="caution">
    <text evidence="2">The sequence shown here is derived from an EMBL/GenBank/DDBJ whole genome shotgun (WGS) entry which is preliminary data.</text>
</comment>
<dbReference type="Proteomes" id="UP000680365">
    <property type="component" value="Unassembled WGS sequence"/>
</dbReference>
<name>A0ABS5QMM5_9BACT</name>
<dbReference type="SUPFAM" id="SSF55729">
    <property type="entry name" value="Acyl-CoA N-acyltransferases (Nat)"/>
    <property type="match status" value="1"/>
</dbReference>
<dbReference type="Pfam" id="PF13673">
    <property type="entry name" value="Acetyltransf_10"/>
    <property type="match status" value="1"/>
</dbReference>
<keyword evidence="3" id="KW-1185">Reference proteome</keyword>
<evidence type="ECO:0000259" key="1">
    <source>
        <dbReference type="Pfam" id="PF13673"/>
    </source>
</evidence>
<gene>
    <name evidence="2" type="ORF">VAMP_6856n154</name>
</gene>
<proteinExistence type="predicted"/>
<protein>
    <recommendedName>
        <fullName evidence="1">N-acetyltransferase domain-containing protein</fullName>
    </recommendedName>
</protein>